<keyword evidence="2" id="KW-1185">Reference proteome</keyword>
<dbReference type="AlphaFoldDB" id="A0A1Q6A3A9"/>
<protein>
    <recommendedName>
        <fullName evidence="3">Lipocalin-like domain-containing protein</fullName>
    </recommendedName>
</protein>
<dbReference type="OrthoDB" id="794403at2"/>
<organism evidence="1 2">
    <name type="scientific">Mucilaginibacter polytrichastri</name>
    <dbReference type="NCBI Taxonomy" id="1302689"/>
    <lineage>
        <taxon>Bacteria</taxon>
        <taxon>Pseudomonadati</taxon>
        <taxon>Bacteroidota</taxon>
        <taxon>Sphingobacteriia</taxon>
        <taxon>Sphingobacteriales</taxon>
        <taxon>Sphingobacteriaceae</taxon>
        <taxon>Mucilaginibacter</taxon>
    </lineage>
</organism>
<evidence type="ECO:0008006" key="3">
    <source>
        <dbReference type="Google" id="ProtNLM"/>
    </source>
</evidence>
<comment type="caution">
    <text evidence="1">The sequence shown here is derived from an EMBL/GenBank/DDBJ whole genome shotgun (WGS) entry which is preliminary data.</text>
</comment>
<reference evidence="1 2" key="1">
    <citation type="submission" date="2016-11" db="EMBL/GenBank/DDBJ databases">
        <title>Whole Genome Sequencing of Mucilaginibacter polytrichastri RG4-7(T) isolated from the moss sample.</title>
        <authorList>
            <person name="Li Y."/>
        </authorList>
    </citation>
    <scope>NUCLEOTIDE SEQUENCE [LARGE SCALE GENOMIC DNA]</scope>
    <source>
        <strain evidence="1 2">RG4-7</strain>
    </source>
</reference>
<gene>
    <name evidence="1" type="ORF">RG47T_3948</name>
</gene>
<sequence length="166" mass="18010">MKLIILCCVAALGIVSCSSNTVKQAKTDTVIAGDTLAKAATTAQTNHTPTVSSLCFLRTEGKTNQDSTSIELVIKGDVVSGQMTWMPYQKDSRKGVLAGTIKGDTIQAKWSFMQEGMNDTLNLKFKLTKDQLAQKPLKLNVKTGRDQTDDDAGYKLLYKASTSVKK</sequence>
<dbReference type="Proteomes" id="UP000186720">
    <property type="component" value="Unassembled WGS sequence"/>
</dbReference>
<accession>A0A1Q6A3A9</accession>
<dbReference type="PROSITE" id="PS51257">
    <property type="entry name" value="PROKAR_LIPOPROTEIN"/>
    <property type="match status" value="1"/>
</dbReference>
<dbReference type="STRING" id="1302689.RG47T_3948"/>
<dbReference type="RefSeq" id="WP_074491054.1">
    <property type="nucleotide sequence ID" value="NZ_FPAM01000011.1"/>
</dbReference>
<evidence type="ECO:0000313" key="2">
    <source>
        <dbReference type="Proteomes" id="UP000186720"/>
    </source>
</evidence>
<evidence type="ECO:0000313" key="1">
    <source>
        <dbReference type="EMBL" id="OKS88481.1"/>
    </source>
</evidence>
<name>A0A1Q6A3A9_9SPHI</name>
<dbReference type="EMBL" id="MPPL01000001">
    <property type="protein sequence ID" value="OKS88481.1"/>
    <property type="molecule type" value="Genomic_DNA"/>
</dbReference>
<proteinExistence type="predicted"/>